<dbReference type="EMBL" id="JANBQB010000019">
    <property type="protein sequence ID" value="KAJ1984438.1"/>
    <property type="molecule type" value="Genomic_DNA"/>
</dbReference>
<dbReference type="Proteomes" id="UP001151582">
    <property type="component" value="Unassembled WGS sequence"/>
</dbReference>
<dbReference type="GO" id="GO:0004197">
    <property type="term" value="F:cysteine-type endopeptidase activity"/>
    <property type="evidence" value="ECO:0007669"/>
    <property type="project" value="InterPro"/>
</dbReference>
<evidence type="ECO:0000256" key="1">
    <source>
        <dbReference type="ARBA" id="ARBA00009005"/>
    </source>
</evidence>
<dbReference type="SUPFAM" id="SSF52129">
    <property type="entry name" value="Caspase-like"/>
    <property type="match status" value="1"/>
</dbReference>
<evidence type="ECO:0000313" key="7">
    <source>
        <dbReference type="Proteomes" id="UP001151582"/>
    </source>
</evidence>
<evidence type="ECO:0000256" key="3">
    <source>
        <dbReference type="ARBA" id="ARBA00022807"/>
    </source>
</evidence>
<feature type="compositionally biased region" description="Pro residues" evidence="4">
    <location>
        <begin position="78"/>
        <end position="90"/>
    </location>
</feature>
<sequence>MFKKLSGLVEEQIRKLDDRAPPPSSASSSNYAPPQQQGPPSGYPGQMGGGYGQQAAYPPQPMGNYGPPPSQYGGSVPQPNPYAQYPPDPNPQHAMQPYPAQMYQNAAPPQGPGPHGMHIAPPGSQFHANSMNNGGSYTQNVGGYQVALSNCQGRKKALFIGINYFGTSAELKGCINDVRNISQFLIQRKGFNPADCVFLTDDQSEPKFIPTYANIQAACHWLVKDARPGDSLFFHFSGHGGKQRDQSGDEADGFDETILPVDYQTSGQILDDQLNEWVAQALPPGARLTAVFDSCHSGTVLDLPYVYNCDGTIQVFTSDNRKEAAMSLLGAGLAFQQGNSAKAIAGLVGGFKAFTQGGKAEEAERITKETKSSTADVIQFAGCRDDQTSADATIANRATGAMSHALIEVLGNTQSITYTQLLFGVRDILKSKYSQIPQMSTGRPMDMNTEFIV</sequence>
<organism evidence="6 7">
    <name type="scientific">Dimargaris verticillata</name>
    <dbReference type="NCBI Taxonomy" id="2761393"/>
    <lineage>
        <taxon>Eukaryota</taxon>
        <taxon>Fungi</taxon>
        <taxon>Fungi incertae sedis</taxon>
        <taxon>Zoopagomycota</taxon>
        <taxon>Kickxellomycotina</taxon>
        <taxon>Dimargaritomycetes</taxon>
        <taxon>Dimargaritales</taxon>
        <taxon>Dimargaritaceae</taxon>
        <taxon>Dimargaris</taxon>
    </lineage>
</organism>
<comment type="caution">
    <text evidence="6">The sequence shown here is derived from an EMBL/GenBank/DDBJ whole genome shotgun (WGS) entry which is preliminary data.</text>
</comment>
<dbReference type="GO" id="GO:0006915">
    <property type="term" value="P:apoptotic process"/>
    <property type="evidence" value="ECO:0007669"/>
    <property type="project" value="UniProtKB-KW"/>
</dbReference>
<evidence type="ECO:0000256" key="4">
    <source>
        <dbReference type="SAM" id="MobiDB-lite"/>
    </source>
</evidence>
<dbReference type="GO" id="GO:0005737">
    <property type="term" value="C:cytoplasm"/>
    <property type="evidence" value="ECO:0007669"/>
    <property type="project" value="TreeGrafter"/>
</dbReference>
<feature type="compositionally biased region" description="Low complexity" evidence="4">
    <location>
        <begin position="25"/>
        <end position="44"/>
    </location>
</feature>
<feature type="region of interest" description="Disordered" evidence="4">
    <location>
        <begin position="1"/>
        <end position="96"/>
    </location>
</feature>
<dbReference type="Gene3D" id="3.40.50.12660">
    <property type="match status" value="2"/>
</dbReference>
<keyword evidence="6" id="KW-0645">Protease</keyword>
<dbReference type="PANTHER" id="PTHR48104:SF30">
    <property type="entry name" value="METACASPASE-1"/>
    <property type="match status" value="1"/>
</dbReference>
<proteinExistence type="inferred from homology"/>
<dbReference type="GO" id="GO:0006508">
    <property type="term" value="P:proteolysis"/>
    <property type="evidence" value="ECO:0007669"/>
    <property type="project" value="UniProtKB-KW"/>
</dbReference>
<dbReference type="Pfam" id="PF00656">
    <property type="entry name" value="Peptidase_C14"/>
    <property type="match status" value="1"/>
</dbReference>
<keyword evidence="2" id="KW-0053">Apoptosis</keyword>
<keyword evidence="3" id="KW-0378">Hydrolase</keyword>
<reference evidence="6" key="1">
    <citation type="submission" date="2022-07" db="EMBL/GenBank/DDBJ databases">
        <title>Phylogenomic reconstructions and comparative analyses of Kickxellomycotina fungi.</title>
        <authorList>
            <person name="Reynolds N.K."/>
            <person name="Stajich J.E."/>
            <person name="Barry K."/>
            <person name="Grigoriev I.V."/>
            <person name="Crous P."/>
            <person name="Smith M.E."/>
        </authorList>
    </citation>
    <scope>NUCLEOTIDE SEQUENCE</scope>
    <source>
        <strain evidence="6">RSA 567</strain>
    </source>
</reference>
<dbReference type="InterPro" id="IPR029030">
    <property type="entry name" value="Caspase-like_dom_sf"/>
</dbReference>
<feature type="compositionally biased region" description="Pro residues" evidence="4">
    <location>
        <begin position="58"/>
        <end position="70"/>
    </location>
</feature>
<feature type="compositionally biased region" description="Basic and acidic residues" evidence="4">
    <location>
        <begin position="11"/>
        <end position="20"/>
    </location>
</feature>
<dbReference type="OrthoDB" id="3223806at2759"/>
<keyword evidence="7" id="KW-1185">Reference proteome</keyword>
<protein>
    <submittedName>
        <fullName evidence="6">Ca(2+)-dependent cysteine protease</fullName>
    </submittedName>
</protein>
<dbReference type="InterPro" id="IPR050452">
    <property type="entry name" value="Metacaspase"/>
</dbReference>
<comment type="similarity">
    <text evidence="1">Belongs to the peptidase C14B family.</text>
</comment>
<keyword evidence="3" id="KW-0788">Thiol protease</keyword>
<name>A0A9W8BC84_9FUNG</name>
<evidence type="ECO:0000256" key="2">
    <source>
        <dbReference type="ARBA" id="ARBA00022703"/>
    </source>
</evidence>
<evidence type="ECO:0000259" key="5">
    <source>
        <dbReference type="Pfam" id="PF00656"/>
    </source>
</evidence>
<feature type="domain" description="Peptidase C14 caspase" evidence="5">
    <location>
        <begin position="154"/>
        <end position="441"/>
    </location>
</feature>
<dbReference type="PANTHER" id="PTHR48104">
    <property type="entry name" value="METACASPASE-4"/>
    <property type="match status" value="1"/>
</dbReference>
<dbReference type="InterPro" id="IPR011600">
    <property type="entry name" value="Pept_C14_caspase"/>
</dbReference>
<evidence type="ECO:0000313" key="6">
    <source>
        <dbReference type="EMBL" id="KAJ1984438.1"/>
    </source>
</evidence>
<gene>
    <name evidence="6" type="primary">MCA1_1</name>
    <name evidence="6" type="ORF">H4R34_000643</name>
</gene>
<dbReference type="AlphaFoldDB" id="A0A9W8BC84"/>
<accession>A0A9W8BC84</accession>